<reference evidence="1" key="1">
    <citation type="submission" date="2020-08" db="EMBL/GenBank/DDBJ databases">
        <title>Genome public.</title>
        <authorList>
            <person name="Liu C."/>
            <person name="Sun Q."/>
        </authorList>
    </citation>
    <scope>NUCLEOTIDE SEQUENCE</scope>
    <source>
        <strain evidence="1">NSJ-51</strain>
    </source>
</reference>
<dbReference type="Pfam" id="PF14284">
    <property type="entry name" value="PcfJ"/>
    <property type="match status" value="1"/>
</dbReference>
<sequence>MEDVRKLVPRRPPEGFLDWAAAVLQGELDTHGFLYEQEWVEDWGLDVILDEYARPRKRKMVRVECSCCGYQELYHYGRGQKGYGFVLPESYTEEEGGTVYEDGNCILCPQCGCQVQIRRRAALRKTGWFAPAEGMAMSACVVGEDHLLVLTGWVIQRRVFAGGGEHLEAIPAEAYVFSAWDCAQLMGWTNAYSGHAGYFIQYTRDWRQPRTWTERWGEEENIFGLSEHLLAGSCLPHCKLDVYMQPRPGARHCPVVWMRLYQAHPNAEGALLHGLPRVLDDLIRAGTRKDRWEKNAGGELELPELDWTQNRPARMFRLNREELRMARGQDWDVLFWDLYRHSKAAGEVLTEQDIVNAFFLGDEHVGQLVGLGPVARSIRYLLRQCGQWEDDYAPEPEDEDPPADGEMPDVQILIDYWDMAGRLGWDLSNERVRFPHNLIAAHDEAAAGTALLEQKGVAGKFRVRRMALRKYAFASGGLLIRPAASQKELTDEGNALRHCVSTYGRRHADGQTAIFFIRKKSSPRSSYYTLELDEKELTVRQNRGLRNCPRTPEVQAFEDLWLSWVRAGAPRDKAGRPVIGADRETVVA</sequence>
<dbReference type="RefSeq" id="WP_186907846.1">
    <property type="nucleotide sequence ID" value="NZ_JACOPP010000011.1"/>
</dbReference>
<evidence type="ECO:0000313" key="2">
    <source>
        <dbReference type="Proteomes" id="UP000661435"/>
    </source>
</evidence>
<protein>
    <submittedName>
        <fullName evidence="1">PcfJ domain-containing protein</fullName>
    </submittedName>
</protein>
<name>A0A8J6J707_9FIRM</name>
<accession>A0A8J6J707</accession>
<evidence type="ECO:0000313" key="1">
    <source>
        <dbReference type="EMBL" id="MBC5733961.1"/>
    </source>
</evidence>
<dbReference type="AlphaFoldDB" id="A0A8J6J707"/>
<proteinExistence type="predicted"/>
<dbReference type="InterPro" id="IPR025586">
    <property type="entry name" value="PcfJ"/>
</dbReference>
<organism evidence="1 2">
    <name type="scientific">Lawsonibacter hominis</name>
    <dbReference type="NCBI Taxonomy" id="2763053"/>
    <lineage>
        <taxon>Bacteria</taxon>
        <taxon>Bacillati</taxon>
        <taxon>Bacillota</taxon>
        <taxon>Clostridia</taxon>
        <taxon>Eubacteriales</taxon>
        <taxon>Oscillospiraceae</taxon>
        <taxon>Lawsonibacter</taxon>
    </lineage>
</organism>
<gene>
    <name evidence="1" type="ORF">H8S57_09520</name>
</gene>
<dbReference type="EMBL" id="JACOPP010000011">
    <property type="protein sequence ID" value="MBC5733961.1"/>
    <property type="molecule type" value="Genomic_DNA"/>
</dbReference>
<keyword evidence="2" id="KW-1185">Reference proteome</keyword>
<dbReference type="Proteomes" id="UP000661435">
    <property type="component" value="Unassembled WGS sequence"/>
</dbReference>
<comment type="caution">
    <text evidence="1">The sequence shown here is derived from an EMBL/GenBank/DDBJ whole genome shotgun (WGS) entry which is preliminary data.</text>
</comment>